<evidence type="ECO:0000256" key="3">
    <source>
        <dbReference type="ARBA" id="ARBA00023125"/>
    </source>
</evidence>
<dbReference type="PANTHER" id="PTHR46910">
    <property type="entry name" value="TRANSCRIPTION FACTOR PDR1"/>
    <property type="match status" value="1"/>
</dbReference>
<evidence type="ECO:0000256" key="5">
    <source>
        <dbReference type="SAM" id="MobiDB-lite"/>
    </source>
</evidence>
<dbReference type="GO" id="GO:0008270">
    <property type="term" value="F:zinc ion binding"/>
    <property type="evidence" value="ECO:0007669"/>
    <property type="project" value="InterPro"/>
</dbReference>
<feature type="domain" description="Xylanolytic transcriptional activator regulatory" evidence="6">
    <location>
        <begin position="638"/>
        <end position="711"/>
    </location>
</feature>
<keyword evidence="2" id="KW-0479">Metal-binding</keyword>
<dbReference type="GO" id="GO:0006351">
    <property type="term" value="P:DNA-templated transcription"/>
    <property type="evidence" value="ECO:0007669"/>
    <property type="project" value="InterPro"/>
</dbReference>
<evidence type="ECO:0000313" key="8">
    <source>
        <dbReference type="Proteomes" id="UP000620124"/>
    </source>
</evidence>
<name>A0A8H6Y4Z1_9AGAR</name>
<feature type="region of interest" description="Disordered" evidence="5">
    <location>
        <begin position="1"/>
        <end position="20"/>
    </location>
</feature>
<evidence type="ECO:0000313" key="7">
    <source>
        <dbReference type="EMBL" id="KAF7352306.1"/>
    </source>
</evidence>
<dbReference type="PANTHER" id="PTHR46910:SF3">
    <property type="entry name" value="HALOTOLERANCE PROTEIN 9-RELATED"/>
    <property type="match status" value="1"/>
</dbReference>
<dbReference type="GO" id="GO:0003677">
    <property type="term" value="F:DNA binding"/>
    <property type="evidence" value="ECO:0007669"/>
    <property type="project" value="UniProtKB-KW"/>
</dbReference>
<gene>
    <name evidence="7" type="ORF">MVEN_01194300</name>
</gene>
<dbReference type="AlphaFoldDB" id="A0A8H6Y4Z1"/>
<feature type="compositionally biased region" description="Polar residues" evidence="5">
    <location>
        <begin position="1"/>
        <end position="11"/>
    </location>
</feature>
<organism evidence="7 8">
    <name type="scientific">Mycena venus</name>
    <dbReference type="NCBI Taxonomy" id="2733690"/>
    <lineage>
        <taxon>Eukaryota</taxon>
        <taxon>Fungi</taxon>
        <taxon>Dikarya</taxon>
        <taxon>Basidiomycota</taxon>
        <taxon>Agaricomycotina</taxon>
        <taxon>Agaricomycetes</taxon>
        <taxon>Agaricomycetidae</taxon>
        <taxon>Agaricales</taxon>
        <taxon>Marasmiineae</taxon>
        <taxon>Mycenaceae</taxon>
        <taxon>Mycena</taxon>
    </lineage>
</organism>
<dbReference type="OrthoDB" id="4456959at2759"/>
<feature type="compositionally biased region" description="Polar residues" evidence="5">
    <location>
        <begin position="427"/>
        <end position="444"/>
    </location>
</feature>
<dbReference type="Pfam" id="PF04082">
    <property type="entry name" value="Fungal_trans"/>
    <property type="match status" value="1"/>
</dbReference>
<dbReference type="GO" id="GO:0003700">
    <property type="term" value="F:DNA-binding transcription factor activity"/>
    <property type="evidence" value="ECO:0007669"/>
    <property type="project" value="InterPro"/>
</dbReference>
<dbReference type="Proteomes" id="UP000620124">
    <property type="component" value="Unassembled WGS sequence"/>
</dbReference>
<evidence type="ECO:0000256" key="2">
    <source>
        <dbReference type="ARBA" id="ARBA00022723"/>
    </source>
</evidence>
<protein>
    <submittedName>
        <fullName evidence="7">Fungal-trans domain-containing protein</fullName>
    </submittedName>
</protein>
<dbReference type="InterPro" id="IPR050987">
    <property type="entry name" value="AtrR-like"/>
</dbReference>
<sequence length="913" mass="102306">MIAGRNSVSSDRTPEDAAPMASLPPEIYAAICDEVEESCTLALLCSTSPLFLDLAQRILYLSVDLRGCGMRAIKSWALAVTRHAHLAQRMHALALKLPDAPTLDTLDAMKIGRALSRCVNLKELRLAGGMPTYRNNYIHAWMVTEGTFRLHKFENLYFANWWSEDFSNAQTEIRVLSIPYCRKLPSFENRLSNVVALGTASLHGLPAGKPLQRVETGLHKDFSPLAQYSQSLTTLNVCGQWIHGDFSISEVLAAIATSLPALLHLGVTELKKESVLHNVKTPTPILQYFRKLETFILHVRNIHRFLDEEPPSPISYDMEIATDIEDLGMAIMNASPTLWRAAIGGEVTSGQEMTRVLMRSSGKIHTFSLVCTYVEPTKKRGPKNIKIEDLKREIRSLKAKLRSQSPTLCSVCAKPLESVPQGDGASKTGSTSQYGITEGDTASSEPADGPDSTADDLGRPFAQLSLKTKYYGSASFFRLLNNTAAMKSKHLGTLQSTHFRRPLFWDTLPWEKEAYDARARYAFPDDALIASLLSLYFTNVHPTMPILHRPSFERSVAEGLHLKDMEFGGTLLSVLAVASRFSNDPRVFADGKTPLSAGFNFALQVQNSQLLSKRSIHEIHTYFLLSLYAFGTSSPRMSWLYLGLGIRCLHEHREFRRKPNGSNADPEYELWKRAYWSYFALDRLMSVFHGWPSGIQTEDFDVEPLLEVDDEYWDRGLTQPPSQPLSALLLRLPRTAVQILGEATHQLYGSEKSKILDPDWEQHTVAELDSAMNNFLDSVPPHLRWDLECPPQDQFFDQSATLYITYNHVLTAIHRPYIQKVNVLAAPSLSICARAARNVIRTADIWLSKRQRLPLPCVTHPVFISGVILVLHMLGTNRAGRTVDNNKDISSAMDIVKYAESRVQPGGRLWDLL</sequence>
<dbReference type="GO" id="GO:0005634">
    <property type="term" value="C:nucleus"/>
    <property type="evidence" value="ECO:0007669"/>
    <property type="project" value="UniProtKB-SubCell"/>
</dbReference>
<evidence type="ECO:0000259" key="6">
    <source>
        <dbReference type="SMART" id="SM00906"/>
    </source>
</evidence>
<dbReference type="SMART" id="SM00906">
    <property type="entry name" value="Fungal_trans"/>
    <property type="match status" value="1"/>
</dbReference>
<dbReference type="InterPro" id="IPR007219">
    <property type="entry name" value="XnlR_reg_dom"/>
</dbReference>
<comment type="subcellular location">
    <subcellularLocation>
        <location evidence="1">Nucleus</location>
    </subcellularLocation>
</comment>
<dbReference type="CDD" id="cd12148">
    <property type="entry name" value="fungal_TF_MHR"/>
    <property type="match status" value="1"/>
</dbReference>
<reference evidence="7" key="1">
    <citation type="submission" date="2020-05" db="EMBL/GenBank/DDBJ databases">
        <title>Mycena genomes resolve the evolution of fungal bioluminescence.</title>
        <authorList>
            <person name="Tsai I.J."/>
        </authorList>
    </citation>
    <scope>NUCLEOTIDE SEQUENCE</scope>
    <source>
        <strain evidence="7">CCC161011</strain>
    </source>
</reference>
<feature type="region of interest" description="Disordered" evidence="5">
    <location>
        <begin position="418"/>
        <end position="458"/>
    </location>
</feature>
<dbReference type="EMBL" id="JACAZI010000009">
    <property type="protein sequence ID" value="KAF7352306.1"/>
    <property type="molecule type" value="Genomic_DNA"/>
</dbReference>
<accession>A0A8H6Y4Z1</accession>
<keyword evidence="4" id="KW-0539">Nucleus</keyword>
<evidence type="ECO:0000256" key="1">
    <source>
        <dbReference type="ARBA" id="ARBA00004123"/>
    </source>
</evidence>
<comment type="caution">
    <text evidence="7">The sequence shown here is derived from an EMBL/GenBank/DDBJ whole genome shotgun (WGS) entry which is preliminary data.</text>
</comment>
<keyword evidence="3" id="KW-0238">DNA-binding</keyword>
<evidence type="ECO:0000256" key="4">
    <source>
        <dbReference type="ARBA" id="ARBA00023242"/>
    </source>
</evidence>
<proteinExistence type="predicted"/>
<keyword evidence="8" id="KW-1185">Reference proteome</keyword>